<evidence type="ECO:0000313" key="3">
    <source>
        <dbReference type="EMBL" id="GAK58092.1"/>
    </source>
</evidence>
<evidence type="ECO:0000256" key="1">
    <source>
        <dbReference type="SAM" id="Phobius"/>
    </source>
</evidence>
<keyword evidence="1" id="KW-0472">Membrane</keyword>
<sequence length="85" mass="9666">MIIGFVAQGMFFGRFFIQWIVSEYKGESTVPLSFWIFSVLGGGLLLLYAIHRKDPVFIFGQAGGLVIYLRNLMLIYKNKQKAKTA</sequence>
<evidence type="ECO:0000259" key="2">
    <source>
        <dbReference type="SMART" id="SM01259"/>
    </source>
</evidence>
<reference evidence="3" key="1">
    <citation type="journal article" date="2015" name="PeerJ">
        <title>First genomic representation of candidate bacterial phylum KSB3 points to enhanced environmental sensing as a trigger of wastewater bulking.</title>
        <authorList>
            <person name="Sekiguchi Y."/>
            <person name="Ohashi A."/>
            <person name="Parks D.H."/>
            <person name="Yamauchi T."/>
            <person name="Tyson G.W."/>
            <person name="Hugenholtz P."/>
        </authorList>
    </citation>
    <scope>NUCLEOTIDE SEQUENCE [LARGE SCALE GENOMIC DNA]</scope>
</reference>
<accession>A0A081C0I7</accession>
<dbReference type="GO" id="GO:0009245">
    <property type="term" value="P:lipid A biosynthetic process"/>
    <property type="evidence" value="ECO:0007669"/>
    <property type="project" value="InterPro"/>
</dbReference>
<dbReference type="EMBL" id="DF820467">
    <property type="protein sequence ID" value="GAK58092.1"/>
    <property type="molecule type" value="Genomic_DNA"/>
</dbReference>
<protein>
    <submittedName>
        <fullName evidence="3">Lipid A biosynthesis domain protein</fullName>
    </submittedName>
</protein>
<dbReference type="SMART" id="SM01259">
    <property type="entry name" value="LAB_N"/>
    <property type="match status" value="1"/>
</dbReference>
<dbReference type="AlphaFoldDB" id="A0A081C0I7"/>
<dbReference type="Gene3D" id="1.20.1280.290">
    <property type="match status" value="1"/>
</dbReference>
<name>A0A081C0I7_VECG1</name>
<keyword evidence="4" id="KW-1185">Reference proteome</keyword>
<dbReference type="GO" id="GO:0016020">
    <property type="term" value="C:membrane"/>
    <property type="evidence" value="ECO:0007669"/>
    <property type="project" value="GOC"/>
</dbReference>
<gene>
    <name evidence="3" type="ORF">U27_05065</name>
</gene>
<evidence type="ECO:0000313" key="4">
    <source>
        <dbReference type="Proteomes" id="UP000030661"/>
    </source>
</evidence>
<dbReference type="eggNOG" id="COG3952">
    <property type="taxonomic scope" value="Bacteria"/>
</dbReference>
<keyword evidence="1" id="KW-0812">Transmembrane</keyword>
<dbReference type="GO" id="GO:0008915">
    <property type="term" value="F:lipid-A-disaccharide synthase activity"/>
    <property type="evidence" value="ECO:0007669"/>
    <property type="project" value="InterPro"/>
</dbReference>
<proteinExistence type="predicted"/>
<keyword evidence="1" id="KW-1133">Transmembrane helix</keyword>
<feature type="transmembrane region" description="Helical" evidence="1">
    <location>
        <begin position="32"/>
        <end position="50"/>
    </location>
</feature>
<dbReference type="HOGENOM" id="CLU_161206_1_1_0"/>
<feature type="domain" description="Lipid A biosynthesis N-terminal" evidence="2">
    <location>
        <begin position="3"/>
        <end position="74"/>
    </location>
</feature>
<dbReference type="InterPro" id="IPR011499">
    <property type="entry name" value="Lipid_A_biosynth_N"/>
</dbReference>
<dbReference type="STRING" id="1499967.U27_05065"/>
<dbReference type="Pfam" id="PF07578">
    <property type="entry name" value="LAB_N"/>
    <property type="match status" value="1"/>
</dbReference>
<feature type="transmembrane region" description="Helical" evidence="1">
    <location>
        <begin position="56"/>
        <end position="76"/>
    </location>
</feature>
<organism evidence="3">
    <name type="scientific">Vecturithrix granuli</name>
    <dbReference type="NCBI Taxonomy" id="1499967"/>
    <lineage>
        <taxon>Bacteria</taxon>
        <taxon>Candidatus Moduliflexota</taxon>
        <taxon>Candidatus Vecturitrichia</taxon>
        <taxon>Candidatus Vecturitrichales</taxon>
        <taxon>Candidatus Vecturitrichaceae</taxon>
        <taxon>Candidatus Vecturithrix</taxon>
    </lineage>
</organism>
<dbReference type="Proteomes" id="UP000030661">
    <property type="component" value="Unassembled WGS sequence"/>
</dbReference>